<name>A0A250XQ22_9CHLO</name>
<keyword evidence="1" id="KW-0175">Coiled coil</keyword>
<feature type="coiled-coil region" evidence="1">
    <location>
        <begin position="349"/>
        <end position="376"/>
    </location>
</feature>
<feature type="compositionally biased region" description="Acidic residues" evidence="2">
    <location>
        <begin position="690"/>
        <end position="703"/>
    </location>
</feature>
<feature type="region of interest" description="Disordered" evidence="2">
    <location>
        <begin position="927"/>
        <end position="946"/>
    </location>
</feature>
<feature type="region of interest" description="Disordered" evidence="2">
    <location>
        <begin position="421"/>
        <end position="458"/>
    </location>
</feature>
<evidence type="ECO:0000313" key="3">
    <source>
        <dbReference type="EMBL" id="GAX85167.1"/>
    </source>
</evidence>
<reference evidence="3 4" key="1">
    <citation type="submission" date="2017-08" db="EMBL/GenBank/DDBJ databases">
        <title>Acidophilic green algal genome provides insights into adaptation to an acidic environment.</title>
        <authorList>
            <person name="Hirooka S."/>
            <person name="Hirose Y."/>
            <person name="Kanesaki Y."/>
            <person name="Higuchi S."/>
            <person name="Fujiwara T."/>
            <person name="Onuma R."/>
            <person name="Era A."/>
            <person name="Ohbayashi R."/>
            <person name="Uzuka A."/>
            <person name="Nozaki H."/>
            <person name="Yoshikawa H."/>
            <person name="Miyagishima S.Y."/>
        </authorList>
    </citation>
    <scope>NUCLEOTIDE SEQUENCE [LARGE SCALE GENOMIC DNA]</scope>
    <source>
        <strain evidence="3 4">NIES-2499</strain>
    </source>
</reference>
<sequence>MSNACEGAQLSNYKSTEQHVQLLLETIEHLTEHLELDEQIYPLQDVKATLTQEWLQLDHKKTLNDAKKAHRSDMVQAYCTMRENSELKLQMMKWRKRVAVLKLKQSSMEETVQQLQLQNKTCMTAMEELVRDNSNLSHNLSEVKLMLEKETRSSKEGLSNHVLENEALAQRLQYTMTQNSCLTSELNDKTAIIADLEVRLTDLGQQLSGAQMLASSANRLAEGLEAQVAKTNESLKASELESKRLRECIQAALAENENAVLRLHSEEAKVLVLEQRLKLSEQALESWKVLDADRMRLVKERDEQVRNIAEERAKLTSDRASVNESRLQAQAAILQSQLDSEISIRHQAELSLKQQLASAQQRLDAESNRAMLLDKQLGQKHHKVLELEEALRLRVEDTPGKVVSRAIKNVDNILSQLLPVEEGEEEGEEEDLLGGDCMRRSGSEGITAGSSSLLKRNNHHGSMHLLPAAAQAATLKQQPVAENKKALALSSDQLMTEASGKATSRKVSTNKHAVTAAAGATTGKSKGRGNEVSASAKARSEAVADTDAVLTSQKACGLDDAENNQALNVRSQSVPKDSQRSQQARKTSAASAALLPPAAASTALATTAALSEKGLSASDEAVVAAVSRRKRAVLADVSNTTQDKQLYDPRSAAWVSKEELSKPQPGSTAERVKRRGKDSEETEKDSITFTDDEVADGDDDDDPDWMKALSKKTEREGRPSSGTAGRLVLLVQEEGNKAGQHQRRRPVVDSFVSNTMPLQVSGINTTAAGVDATTTSSKECISALNDDFAHEENDVGTEPWEETFGAILDSRSIRSTVTASNATEGGAEGSVIGMLPAITKRKRVANTGNEIAPSSLMRPLRSRKGERLADAAVVGDYVRSKGQDENLGVVQDTTTLIADDGGLPGVSKVLQEIAPSTQDQSACDNLVQQPHDTQSQSSRLPSGGTGGLGFLEMSMLPLFKSRVASNPLATLNSRVLEAAAARRSRLSVNSKQALRRMSLGGSSLPHGPGSKMKSLKSSTTSYGIGGEQPSQHSDVLPSSLLMDSLKLAKLQ</sequence>
<evidence type="ECO:0000313" key="4">
    <source>
        <dbReference type="Proteomes" id="UP000232323"/>
    </source>
</evidence>
<dbReference type="Proteomes" id="UP000232323">
    <property type="component" value="Unassembled WGS sequence"/>
</dbReference>
<feature type="compositionally biased region" description="Low complexity" evidence="2">
    <location>
        <begin position="998"/>
        <end position="1021"/>
    </location>
</feature>
<feature type="region of interest" description="Disordered" evidence="2">
    <location>
        <begin position="986"/>
        <end position="1037"/>
    </location>
</feature>
<evidence type="ECO:0000256" key="1">
    <source>
        <dbReference type="SAM" id="Coils"/>
    </source>
</evidence>
<feature type="region of interest" description="Disordered" evidence="2">
    <location>
        <begin position="499"/>
        <end position="538"/>
    </location>
</feature>
<feature type="region of interest" description="Disordered" evidence="2">
    <location>
        <begin position="640"/>
        <end position="725"/>
    </location>
</feature>
<feature type="compositionally biased region" description="Polar residues" evidence="2">
    <location>
        <begin position="570"/>
        <end position="586"/>
    </location>
</feature>
<feature type="region of interest" description="Disordered" evidence="2">
    <location>
        <begin position="570"/>
        <end position="593"/>
    </location>
</feature>
<evidence type="ECO:0000256" key="2">
    <source>
        <dbReference type="SAM" id="MobiDB-lite"/>
    </source>
</evidence>
<feature type="compositionally biased region" description="Polar residues" evidence="2">
    <location>
        <begin position="927"/>
        <end position="940"/>
    </location>
</feature>
<accession>A0A250XQ22</accession>
<dbReference type="AlphaFoldDB" id="A0A250XQ22"/>
<feature type="compositionally biased region" description="Low complexity" evidence="2">
    <location>
        <begin position="511"/>
        <end position="524"/>
    </location>
</feature>
<protein>
    <submittedName>
        <fullName evidence="3">Uncharacterized protein</fullName>
    </submittedName>
</protein>
<feature type="compositionally biased region" description="Acidic residues" evidence="2">
    <location>
        <begin position="421"/>
        <end position="433"/>
    </location>
</feature>
<feature type="coiled-coil region" evidence="1">
    <location>
        <begin position="221"/>
        <end position="269"/>
    </location>
</feature>
<proteinExistence type="predicted"/>
<comment type="caution">
    <text evidence="3">The sequence shown here is derived from an EMBL/GenBank/DDBJ whole genome shotgun (WGS) entry which is preliminary data.</text>
</comment>
<gene>
    <name evidence="3" type="ORF">CEUSTIGMA_g12585.t1</name>
</gene>
<keyword evidence="4" id="KW-1185">Reference proteome</keyword>
<organism evidence="3 4">
    <name type="scientific">Chlamydomonas eustigma</name>
    <dbReference type="NCBI Taxonomy" id="1157962"/>
    <lineage>
        <taxon>Eukaryota</taxon>
        <taxon>Viridiplantae</taxon>
        <taxon>Chlorophyta</taxon>
        <taxon>core chlorophytes</taxon>
        <taxon>Chlorophyceae</taxon>
        <taxon>CS clade</taxon>
        <taxon>Chlamydomonadales</taxon>
        <taxon>Chlamydomonadaceae</taxon>
        <taxon>Chlamydomonas</taxon>
    </lineage>
</organism>
<dbReference type="EMBL" id="BEGY01000153">
    <property type="protein sequence ID" value="GAX85167.1"/>
    <property type="molecule type" value="Genomic_DNA"/>
</dbReference>